<dbReference type="GO" id="GO:0030091">
    <property type="term" value="P:protein repair"/>
    <property type="evidence" value="ECO:0007669"/>
    <property type="project" value="UniProtKB-UniRule"/>
</dbReference>
<organism evidence="8 9">
    <name type="scientific">Lacibacter cauensis</name>
    <dbReference type="NCBI Taxonomy" id="510947"/>
    <lineage>
        <taxon>Bacteria</taxon>
        <taxon>Pseudomonadati</taxon>
        <taxon>Bacteroidota</taxon>
        <taxon>Chitinophagia</taxon>
        <taxon>Chitinophagales</taxon>
        <taxon>Chitinophagaceae</taxon>
        <taxon>Lacibacter</taxon>
    </lineage>
</organism>
<comment type="similarity">
    <text evidence="2 7">Belongs to the methyltransferase superfamily. L-isoaspartyl/D-aspartyl protein methyltransferase family.</text>
</comment>
<dbReference type="PANTHER" id="PTHR11579">
    <property type="entry name" value="PROTEIN-L-ISOASPARTATE O-METHYLTRANSFERASE"/>
    <property type="match status" value="1"/>
</dbReference>
<keyword evidence="3 7" id="KW-0963">Cytoplasm</keyword>
<evidence type="ECO:0000256" key="2">
    <source>
        <dbReference type="ARBA" id="ARBA00005369"/>
    </source>
</evidence>
<gene>
    <name evidence="7" type="primary">pcm</name>
    <name evidence="8" type="ORF">IQ13_3984</name>
</gene>
<comment type="subcellular location">
    <subcellularLocation>
        <location evidence="1 7">Cytoplasm</location>
    </subcellularLocation>
</comment>
<reference evidence="8 9" key="1">
    <citation type="journal article" date="2015" name="Stand. Genomic Sci.">
        <title>Genomic Encyclopedia of Bacterial and Archaeal Type Strains, Phase III: the genomes of soil and plant-associated and newly described type strains.</title>
        <authorList>
            <person name="Whitman W.B."/>
            <person name="Woyke T."/>
            <person name="Klenk H.P."/>
            <person name="Zhou Y."/>
            <person name="Lilburn T.G."/>
            <person name="Beck B.J."/>
            <person name="De Vos P."/>
            <person name="Vandamme P."/>
            <person name="Eisen J.A."/>
            <person name="Garrity G."/>
            <person name="Hugenholtz P."/>
            <person name="Kyrpides N.C."/>
        </authorList>
    </citation>
    <scope>NUCLEOTIDE SEQUENCE [LARGE SCALE GENOMIC DNA]</scope>
    <source>
        <strain evidence="8 9">CGMCC 1.7271</strain>
    </source>
</reference>
<dbReference type="CDD" id="cd02440">
    <property type="entry name" value="AdoMet_MTases"/>
    <property type="match status" value="1"/>
</dbReference>
<dbReference type="AlphaFoldDB" id="A0A562SAD5"/>
<evidence type="ECO:0000256" key="6">
    <source>
        <dbReference type="ARBA" id="ARBA00022691"/>
    </source>
</evidence>
<evidence type="ECO:0000256" key="7">
    <source>
        <dbReference type="HAMAP-Rule" id="MF_00090"/>
    </source>
</evidence>
<dbReference type="PANTHER" id="PTHR11579:SF0">
    <property type="entry name" value="PROTEIN-L-ISOASPARTATE(D-ASPARTATE) O-METHYLTRANSFERASE"/>
    <property type="match status" value="1"/>
</dbReference>
<evidence type="ECO:0000256" key="1">
    <source>
        <dbReference type="ARBA" id="ARBA00004496"/>
    </source>
</evidence>
<dbReference type="EC" id="2.1.1.77" evidence="7"/>
<name>A0A562SAD5_9BACT</name>
<accession>A0A562SAD5</accession>
<proteinExistence type="inferred from homology"/>
<keyword evidence="9" id="KW-1185">Reference proteome</keyword>
<keyword evidence="4 7" id="KW-0489">Methyltransferase</keyword>
<comment type="caution">
    <text evidence="8">The sequence shown here is derived from an EMBL/GenBank/DDBJ whole genome shotgun (WGS) entry which is preliminary data.</text>
</comment>
<evidence type="ECO:0000256" key="4">
    <source>
        <dbReference type="ARBA" id="ARBA00022603"/>
    </source>
</evidence>
<dbReference type="FunFam" id="3.40.50.150:FF:000010">
    <property type="entry name" value="Protein-L-isoaspartate O-methyltransferase"/>
    <property type="match status" value="1"/>
</dbReference>
<feature type="active site" evidence="7">
    <location>
        <position position="79"/>
    </location>
</feature>
<protein>
    <recommendedName>
        <fullName evidence="7">Protein-L-isoaspartate O-methyltransferase</fullName>
        <ecNumber evidence="7">2.1.1.77</ecNumber>
    </recommendedName>
    <alternativeName>
        <fullName evidence="7">L-isoaspartyl protein carboxyl methyltransferase</fullName>
    </alternativeName>
    <alternativeName>
        <fullName evidence="7">Protein L-isoaspartyl methyltransferase</fullName>
    </alternativeName>
    <alternativeName>
        <fullName evidence="7">Protein-beta-aspartate methyltransferase</fullName>
        <shortName evidence="7">PIMT</shortName>
    </alternativeName>
</protein>
<evidence type="ECO:0000256" key="3">
    <source>
        <dbReference type="ARBA" id="ARBA00022490"/>
    </source>
</evidence>
<dbReference type="NCBIfam" id="TIGR00080">
    <property type="entry name" value="pimt"/>
    <property type="match status" value="1"/>
</dbReference>
<dbReference type="Pfam" id="PF01135">
    <property type="entry name" value="PCMT"/>
    <property type="match status" value="1"/>
</dbReference>
<sequence length="233" mass="26757">MKATAFLFCTRFMRRFEDTYRHKGLRKKLVELLRSKGITDERVLEAINNIPRHYFLDTAFDEIAYEDRAFPIGEGQTISQPYTVAYQSQLLEIKPYDKVLEIGTGSAYQACVLAEMQAQVYTIERQKKLFDFNKASFPFLKKYLNIKFFYGDGFEGLPTFAPFDKVIITAAAPFVPPKLIEQMKTGAKMVIPVDEGDAQRMKRLTKQADGSYTEEEFEQFSFVPMLGGKQNGN</sequence>
<comment type="function">
    <text evidence="7">Catalyzes the methyl esterification of L-isoaspartyl residues in peptides and proteins that result from spontaneous decomposition of normal L-aspartyl and L-asparaginyl residues. It plays a role in the repair and/or degradation of damaged proteins.</text>
</comment>
<dbReference type="GO" id="GO:0005737">
    <property type="term" value="C:cytoplasm"/>
    <property type="evidence" value="ECO:0007669"/>
    <property type="project" value="UniProtKB-SubCell"/>
</dbReference>
<evidence type="ECO:0000313" key="8">
    <source>
        <dbReference type="EMBL" id="TWI78302.1"/>
    </source>
</evidence>
<dbReference type="NCBIfam" id="NF001453">
    <property type="entry name" value="PRK00312.1"/>
    <property type="match status" value="1"/>
</dbReference>
<dbReference type="InterPro" id="IPR000682">
    <property type="entry name" value="PCMT"/>
</dbReference>
<dbReference type="SUPFAM" id="SSF53335">
    <property type="entry name" value="S-adenosyl-L-methionine-dependent methyltransferases"/>
    <property type="match status" value="1"/>
</dbReference>
<dbReference type="Gene3D" id="3.40.50.150">
    <property type="entry name" value="Vaccinia Virus protein VP39"/>
    <property type="match status" value="1"/>
</dbReference>
<dbReference type="InterPro" id="IPR029063">
    <property type="entry name" value="SAM-dependent_MTases_sf"/>
</dbReference>
<comment type="catalytic activity">
    <reaction evidence="7">
        <text>[protein]-L-isoaspartate + S-adenosyl-L-methionine = [protein]-L-isoaspartate alpha-methyl ester + S-adenosyl-L-homocysteine</text>
        <dbReference type="Rhea" id="RHEA:12705"/>
        <dbReference type="Rhea" id="RHEA-COMP:12143"/>
        <dbReference type="Rhea" id="RHEA-COMP:12144"/>
        <dbReference type="ChEBI" id="CHEBI:57856"/>
        <dbReference type="ChEBI" id="CHEBI:59789"/>
        <dbReference type="ChEBI" id="CHEBI:90596"/>
        <dbReference type="ChEBI" id="CHEBI:90598"/>
        <dbReference type="EC" id="2.1.1.77"/>
    </reaction>
</comment>
<dbReference type="Proteomes" id="UP000316167">
    <property type="component" value="Unassembled WGS sequence"/>
</dbReference>
<dbReference type="GO" id="GO:0032259">
    <property type="term" value="P:methylation"/>
    <property type="evidence" value="ECO:0007669"/>
    <property type="project" value="UniProtKB-KW"/>
</dbReference>
<keyword evidence="5 7" id="KW-0808">Transferase</keyword>
<evidence type="ECO:0000313" key="9">
    <source>
        <dbReference type="Proteomes" id="UP000316167"/>
    </source>
</evidence>
<dbReference type="EMBL" id="VLLE01000007">
    <property type="protein sequence ID" value="TWI78302.1"/>
    <property type="molecule type" value="Genomic_DNA"/>
</dbReference>
<keyword evidence="6 7" id="KW-0949">S-adenosyl-L-methionine</keyword>
<evidence type="ECO:0000256" key="5">
    <source>
        <dbReference type="ARBA" id="ARBA00022679"/>
    </source>
</evidence>
<dbReference type="HAMAP" id="MF_00090">
    <property type="entry name" value="PIMT"/>
    <property type="match status" value="1"/>
</dbReference>
<dbReference type="GO" id="GO:0004719">
    <property type="term" value="F:protein-L-isoaspartate (D-aspartate) O-methyltransferase activity"/>
    <property type="evidence" value="ECO:0007669"/>
    <property type="project" value="UniProtKB-UniRule"/>
</dbReference>